<name>X0W9Y1_9ZZZZ</name>
<dbReference type="EMBL" id="BARS01033715">
    <property type="protein sequence ID" value="GAG27769.1"/>
    <property type="molecule type" value="Genomic_DNA"/>
</dbReference>
<dbReference type="AlphaFoldDB" id="X0W9Y1"/>
<reference evidence="1" key="1">
    <citation type="journal article" date="2014" name="Front. Microbiol.">
        <title>High frequency of phylogenetically diverse reductive dehalogenase-homologous genes in deep subseafloor sedimentary metagenomes.</title>
        <authorList>
            <person name="Kawai M."/>
            <person name="Futagami T."/>
            <person name="Toyoda A."/>
            <person name="Takaki Y."/>
            <person name="Nishi S."/>
            <person name="Hori S."/>
            <person name="Arai W."/>
            <person name="Tsubouchi T."/>
            <person name="Morono Y."/>
            <person name="Uchiyama I."/>
            <person name="Ito T."/>
            <person name="Fujiyama A."/>
            <person name="Inagaki F."/>
            <person name="Takami H."/>
        </authorList>
    </citation>
    <scope>NUCLEOTIDE SEQUENCE</scope>
    <source>
        <strain evidence="1">Expedition CK06-06</strain>
    </source>
</reference>
<sequence length="81" mass="9584">MGEDIRDILKKYGEKIEEEIGEDSVETFSREYIKFKEEQDSGKLSFYEKACNFCESILKVRVGSEKRKELIRSIDRLELDI</sequence>
<feature type="non-terminal residue" evidence="1">
    <location>
        <position position="81"/>
    </location>
</feature>
<proteinExistence type="predicted"/>
<comment type="caution">
    <text evidence="1">The sequence shown here is derived from an EMBL/GenBank/DDBJ whole genome shotgun (WGS) entry which is preliminary data.</text>
</comment>
<protein>
    <submittedName>
        <fullName evidence="1">Uncharacterized protein</fullName>
    </submittedName>
</protein>
<accession>X0W9Y1</accession>
<gene>
    <name evidence="1" type="ORF">S01H1_52175</name>
</gene>
<evidence type="ECO:0000313" key="1">
    <source>
        <dbReference type="EMBL" id="GAG27769.1"/>
    </source>
</evidence>
<organism evidence="1">
    <name type="scientific">marine sediment metagenome</name>
    <dbReference type="NCBI Taxonomy" id="412755"/>
    <lineage>
        <taxon>unclassified sequences</taxon>
        <taxon>metagenomes</taxon>
        <taxon>ecological metagenomes</taxon>
    </lineage>
</organism>